<dbReference type="EMBL" id="SNRW01003928">
    <property type="protein sequence ID" value="KAA6388578.1"/>
    <property type="molecule type" value="Genomic_DNA"/>
</dbReference>
<feature type="transmembrane region" description="Helical" evidence="1">
    <location>
        <begin position="54"/>
        <end position="76"/>
    </location>
</feature>
<keyword evidence="1" id="KW-1133">Transmembrane helix</keyword>
<accession>A0A5J4W167</accession>
<reference evidence="2 3" key="1">
    <citation type="submission" date="2019-03" db="EMBL/GenBank/DDBJ databases">
        <title>Single cell metagenomics reveals metabolic interactions within the superorganism composed of flagellate Streblomastix strix and complex community of Bacteroidetes bacteria on its surface.</title>
        <authorList>
            <person name="Treitli S.C."/>
            <person name="Kolisko M."/>
            <person name="Husnik F."/>
            <person name="Keeling P."/>
            <person name="Hampl V."/>
        </authorList>
    </citation>
    <scope>NUCLEOTIDE SEQUENCE [LARGE SCALE GENOMIC DNA]</scope>
    <source>
        <strain evidence="2">ST1C</strain>
    </source>
</reference>
<dbReference type="AlphaFoldDB" id="A0A5J4W167"/>
<gene>
    <name evidence="2" type="ORF">EZS28_015897</name>
</gene>
<keyword evidence="1" id="KW-0472">Membrane</keyword>
<feature type="transmembrane region" description="Helical" evidence="1">
    <location>
        <begin position="23"/>
        <end position="42"/>
    </location>
</feature>
<evidence type="ECO:0000313" key="3">
    <source>
        <dbReference type="Proteomes" id="UP000324800"/>
    </source>
</evidence>
<dbReference type="Proteomes" id="UP000324800">
    <property type="component" value="Unassembled WGS sequence"/>
</dbReference>
<comment type="caution">
    <text evidence="2">The sequence shown here is derived from an EMBL/GenBank/DDBJ whole genome shotgun (WGS) entry which is preliminary data.</text>
</comment>
<proteinExistence type="predicted"/>
<keyword evidence="1" id="KW-0812">Transmembrane</keyword>
<evidence type="ECO:0000313" key="2">
    <source>
        <dbReference type="EMBL" id="KAA6388578.1"/>
    </source>
</evidence>
<protein>
    <submittedName>
        <fullName evidence="2">Uncharacterized protein</fullName>
    </submittedName>
</protein>
<name>A0A5J4W167_9EUKA</name>
<organism evidence="2 3">
    <name type="scientific">Streblomastix strix</name>
    <dbReference type="NCBI Taxonomy" id="222440"/>
    <lineage>
        <taxon>Eukaryota</taxon>
        <taxon>Metamonada</taxon>
        <taxon>Preaxostyla</taxon>
        <taxon>Oxymonadida</taxon>
        <taxon>Streblomastigidae</taxon>
        <taxon>Streblomastix</taxon>
    </lineage>
</organism>
<sequence length="116" mass="13137">MLFVPQLDSEKGELKEDYDWDTYIYVQAIFGLELFLLFNIRVNSGVELISKLDYSFLLLMLLSSVVLSSILLDIILNSSGVRVGEMKKLLFRATDPGNEKFVCECESVDGTTELDD</sequence>
<evidence type="ECO:0000256" key="1">
    <source>
        <dbReference type="SAM" id="Phobius"/>
    </source>
</evidence>